<feature type="compositionally biased region" description="Acidic residues" evidence="1">
    <location>
        <begin position="482"/>
        <end position="493"/>
    </location>
</feature>
<evidence type="ECO:0000256" key="2">
    <source>
        <dbReference type="SAM" id="SignalP"/>
    </source>
</evidence>
<dbReference type="eggNOG" id="COG4932">
    <property type="taxonomic scope" value="Bacteria"/>
</dbReference>
<dbReference type="STRING" id="168384.SAMN05660368_01764"/>
<keyword evidence="2" id="KW-0732">Signal</keyword>
<gene>
    <name evidence="3" type="ORF">BRYFOR_05147</name>
</gene>
<proteinExistence type="predicted"/>
<comment type="caution">
    <text evidence="3">The sequence shown here is derived from an EMBL/GenBank/DDBJ whole genome shotgun (WGS) entry which is preliminary data.</text>
</comment>
<feature type="region of interest" description="Disordered" evidence="1">
    <location>
        <begin position="423"/>
        <end position="498"/>
    </location>
</feature>
<feature type="chain" id="PRO_5002968313" evidence="2">
    <location>
        <begin position="31"/>
        <end position="1308"/>
    </location>
</feature>
<feature type="region of interest" description="Disordered" evidence="1">
    <location>
        <begin position="1179"/>
        <end position="1229"/>
    </location>
</feature>
<sequence>MKPGKFMRRRMLAGILAVMMAAVSATPAQVAAQGLAGIETERKGETETKQETATGLWESETTSVPGTERREGETDGSPDTGLWEGETGAIPDTEMGKGEAGGAPDTEMGKGEAGGAPDTEMGKGEAGVAPDTEMGKGEAGGTLDTGVQEGETGIIPDAGLQEGETGGSPDTGLWEGETGNNPDTGLWGETGGTSDMELPTEPGTETAADVVLADTNGDARAAVFLQDGGTFPEGTSFRLLCVEDIIGETEDKETRCRKLKEELLAAWSDALPEKTAENVRTFLPYYLFFADAQGNEITLPGEVKIRLTISKEAFRKEDSDTGKGGAEIGGAESSGVEIGGAEIGDAENDAAEGTETGAGGAAAFPADTEQAAEFSVAWQGKLDAFREISEKEMILDEEAHEVTFIFRTKEAGWFSILETFEKTETQEGTVESGEPGESNGKEDLGEAEGTGQGETEEITENREESTEETEETTENREKSTEEPEVMADPETGEEPGIGLESLSGIQLFAVAGSLAPSGTLVTASGSGFRLMSTAELDGACRTACWYSGISSFVPFSAAGSSVKAMSGSANGGAYIFYPTDNTAAGKFGGIYQKVLFQEGVWYDLKMTVSSYTNKTWAGSDGAQVASYPPIGFSQNKIAWWLKPTMGEYVLKMEYFRHGDAKQTPVALNSRFQWWEIDNSQRFGIRVENGSIAKKFYQSAGSAVYYKSQAAKADGKTYLFLTATEDMLANDPKGNVGFVLQNCSRYYVAVGYRDHIQDSSDYRVSKATIEKWNTSLKNGKPDEVTLGILVQTGLDVPNPPDPSYPKKYVSNDGASWAQSNTLPGTTAEYYYKIEQYIPWQTPNNYYEQMVLEDVLPVGADYVGPVTITCMESGQDASGSFRCVQKNDTVSITPVNLKNESLYGRTYAFVFKVRMNPEELQPEQTQNTAVYKVINSAALAYKHSGQTAVSMASNKVTTQATVQRQAFPAPVKGLDGQENLREKELSGDGEAIVFSIFQTVPHNEKAWQPVQMILTDELEPCLEYVSAEVFCKGTGGYTPAPQWKAQAQGQSITVSGNFQTNPPAPDNQTLRFDITCRLKKDYDMKTYAQTAGNRRWYVVPNKARMKVVWAKGSPSSEEKETNEVKVKLLAGAVEAQLRITKEIDAADIVWAHGNPTFTFCISGEDVLGGRHTWYRTVEFTPGSAQASGGTQTPGSTQVAGGTQTPGSTQASGGTQTPGGTRASDSTQTTAGKTSLSVLLTVPAGWYTVSEEKTMRYRLQSIHSLENGILSGETAVFDVSGGQTGSAVFYNQKTTDEKESHSAFVKNEIKK</sequence>
<dbReference type="Proteomes" id="UP000005561">
    <property type="component" value="Unassembled WGS sequence"/>
</dbReference>
<feature type="region of interest" description="Disordered" evidence="1">
    <location>
        <begin position="316"/>
        <end position="337"/>
    </location>
</feature>
<reference evidence="3" key="1">
    <citation type="submission" date="2009-07" db="EMBL/GenBank/DDBJ databases">
        <authorList>
            <person name="Weinstock G."/>
            <person name="Sodergren E."/>
            <person name="Clifton S."/>
            <person name="Fulton L."/>
            <person name="Fulton B."/>
            <person name="Courtney L."/>
            <person name="Fronick C."/>
            <person name="Harrison M."/>
            <person name="Strong C."/>
            <person name="Farmer C."/>
            <person name="Delahaunty K."/>
            <person name="Markovic C."/>
            <person name="Hall O."/>
            <person name="Minx P."/>
            <person name="Tomlinson C."/>
            <person name="Mitreva M."/>
            <person name="Nelson J."/>
            <person name="Hou S."/>
            <person name="Wollam A."/>
            <person name="Pepin K.H."/>
            <person name="Johnson M."/>
            <person name="Bhonagiri V."/>
            <person name="Nash W.E."/>
            <person name="Warren W."/>
            <person name="Chinwalla A."/>
            <person name="Mardis E.R."/>
            <person name="Wilson R.K."/>
        </authorList>
    </citation>
    <scope>NUCLEOTIDE SEQUENCE [LARGE SCALE GENOMIC DNA]</scope>
    <source>
        <strain evidence="3">DSM 14469</strain>
    </source>
</reference>
<feature type="signal peptide" evidence="2">
    <location>
        <begin position="1"/>
        <end position="30"/>
    </location>
</feature>
<dbReference type="Gene3D" id="2.60.40.740">
    <property type="match status" value="2"/>
</dbReference>
<dbReference type="EMBL" id="ACCL02000001">
    <property type="protein sequence ID" value="EET62796.1"/>
    <property type="molecule type" value="Genomic_DNA"/>
</dbReference>
<evidence type="ECO:0000256" key="1">
    <source>
        <dbReference type="SAM" id="MobiDB-lite"/>
    </source>
</evidence>
<feature type="compositionally biased region" description="Polar residues" evidence="1">
    <location>
        <begin position="1180"/>
        <end position="1229"/>
    </location>
</feature>
<accession>C6L957</accession>
<feature type="compositionally biased region" description="Basic and acidic residues" evidence="1">
    <location>
        <begin position="39"/>
        <end position="50"/>
    </location>
</feature>
<feature type="region of interest" description="Disordered" evidence="1">
    <location>
        <begin position="38"/>
        <end position="195"/>
    </location>
</feature>
<dbReference type="RefSeq" id="WP_006859949.1">
    <property type="nucleotide sequence ID" value="NZ_ACCL02000001.1"/>
</dbReference>
<name>C6L957_9FIRM</name>
<evidence type="ECO:0000313" key="4">
    <source>
        <dbReference type="Proteomes" id="UP000005561"/>
    </source>
</evidence>
<protein>
    <submittedName>
        <fullName evidence="3">Uncharacterized protein</fullName>
    </submittedName>
</protein>
<organism evidence="3 4">
    <name type="scientific">Marvinbryantia formatexigens DSM 14469</name>
    <dbReference type="NCBI Taxonomy" id="478749"/>
    <lineage>
        <taxon>Bacteria</taxon>
        <taxon>Bacillati</taxon>
        <taxon>Bacillota</taxon>
        <taxon>Clostridia</taxon>
        <taxon>Lachnospirales</taxon>
        <taxon>Lachnospiraceae</taxon>
        <taxon>Marvinbryantia</taxon>
    </lineage>
</organism>
<keyword evidence="4" id="KW-1185">Reference proteome</keyword>
<dbReference type="OrthoDB" id="2068463at2"/>
<evidence type="ECO:0000313" key="3">
    <source>
        <dbReference type="EMBL" id="EET62796.1"/>
    </source>
</evidence>